<name>A0ABY0HJ18_9PEZI</name>
<dbReference type="Gene3D" id="3.40.720.10">
    <property type="entry name" value="Alkaline Phosphatase, subunit A"/>
    <property type="match status" value="1"/>
</dbReference>
<evidence type="ECO:0000256" key="1">
    <source>
        <dbReference type="ARBA" id="ARBA00008779"/>
    </source>
</evidence>
<dbReference type="PANTHER" id="PTHR42693">
    <property type="entry name" value="ARYLSULFATASE FAMILY MEMBER"/>
    <property type="match status" value="1"/>
</dbReference>
<feature type="domain" description="Sulfatase N-terminal" evidence="2">
    <location>
        <begin position="6"/>
        <end position="69"/>
    </location>
</feature>
<evidence type="ECO:0000313" key="4">
    <source>
        <dbReference type="Proteomes" id="UP000294003"/>
    </source>
</evidence>
<evidence type="ECO:0000313" key="3">
    <source>
        <dbReference type="EMBL" id="RYO93613.1"/>
    </source>
</evidence>
<accession>A0ABY0HJ18</accession>
<comment type="similarity">
    <text evidence="1">Belongs to the sulfatase family.</text>
</comment>
<comment type="caution">
    <text evidence="3">The sequence shown here is derived from an EMBL/GenBank/DDBJ whole genome shotgun (WGS) entry which is preliminary data.</text>
</comment>
<dbReference type="EMBL" id="QJNS01000017">
    <property type="protein sequence ID" value="RYO93613.1"/>
    <property type="molecule type" value="Genomic_DNA"/>
</dbReference>
<dbReference type="Pfam" id="PF00884">
    <property type="entry name" value="Sulfatase"/>
    <property type="match status" value="1"/>
</dbReference>
<gene>
    <name evidence="3" type="ORF">DL762_001051</name>
</gene>
<dbReference type="InterPro" id="IPR050738">
    <property type="entry name" value="Sulfatase"/>
</dbReference>
<protein>
    <recommendedName>
        <fullName evidence="2">Sulfatase N-terminal domain-containing protein</fullName>
    </recommendedName>
</protein>
<organism evidence="3 4">
    <name type="scientific">Monosporascus cannonballus</name>
    <dbReference type="NCBI Taxonomy" id="155416"/>
    <lineage>
        <taxon>Eukaryota</taxon>
        <taxon>Fungi</taxon>
        <taxon>Dikarya</taxon>
        <taxon>Ascomycota</taxon>
        <taxon>Pezizomycotina</taxon>
        <taxon>Sordariomycetes</taxon>
        <taxon>Xylariomycetidae</taxon>
        <taxon>Xylariales</taxon>
        <taxon>Xylariales incertae sedis</taxon>
        <taxon>Monosporascus</taxon>
    </lineage>
</organism>
<keyword evidence="4" id="KW-1185">Reference proteome</keyword>
<dbReference type="Proteomes" id="UP000294003">
    <property type="component" value="Unassembled WGS sequence"/>
</dbReference>
<dbReference type="InterPro" id="IPR000917">
    <property type="entry name" value="Sulfatase_N"/>
</dbReference>
<evidence type="ECO:0000259" key="2">
    <source>
        <dbReference type="Pfam" id="PF00884"/>
    </source>
</evidence>
<proteinExistence type="inferred from homology"/>
<reference evidence="3 4" key="1">
    <citation type="submission" date="2018-06" db="EMBL/GenBank/DDBJ databases">
        <title>Complete Genomes of Monosporascus.</title>
        <authorList>
            <person name="Robinson A.J."/>
            <person name="Natvig D.O."/>
        </authorList>
    </citation>
    <scope>NUCLEOTIDE SEQUENCE [LARGE SCALE GENOMIC DNA]</scope>
    <source>
        <strain evidence="3 4">CBS 609.92</strain>
    </source>
</reference>
<dbReference type="InterPro" id="IPR017850">
    <property type="entry name" value="Alkaline_phosphatase_core_sf"/>
</dbReference>
<sequence length="71" mass="7373">MAPKEPNFLIIDSDDLGFSDTGRFGSGIKTPALDMIAKEGVCPTNFHGASACSPTQTMLFSGTDNHIAGLG</sequence>
<dbReference type="PANTHER" id="PTHR42693:SF33">
    <property type="entry name" value="ARYLSULFATASE"/>
    <property type="match status" value="1"/>
</dbReference>
<dbReference type="SUPFAM" id="SSF53649">
    <property type="entry name" value="Alkaline phosphatase-like"/>
    <property type="match status" value="1"/>
</dbReference>